<evidence type="ECO:0000313" key="9">
    <source>
        <dbReference type="Proteomes" id="UP001578633"/>
    </source>
</evidence>
<feature type="transmembrane region" description="Helical" evidence="6">
    <location>
        <begin position="288"/>
        <end position="308"/>
    </location>
</feature>
<dbReference type="EMBL" id="JBHGVX010000007">
    <property type="protein sequence ID" value="KAL1794470.1"/>
    <property type="molecule type" value="Genomic_DNA"/>
</dbReference>
<dbReference type="InterPro" id="IPR020846">
    <property type="entry name" value="MFS_dom"/>
</dbReference>
<organism evidence="8 9">
    <name type="scientific">Alternaria dauci</name>
    <dbReference type="NCBI Taxonomy" id="48095"/>
    <lineage>
        <taxon>Eukaryota</taxon>
        <taxon>Fungi</taxon>
        <taxon>Dikarya</taxon>
        <taxon>Ascomycota</taxon>
        <taxon>Pezizomycotina</taxon>
        <taxon>Dothideomycetes</taxon>
        <taxon>Pleosporomycetidae</taxon>
        <taxon>Pleosporales</taxon>
        <taxon>Pleosporineae</taxon>
        <taxon>Pleosporaceae</taxon>
        <taxon>Alternaria</taxon>
        <taxon>Alternaria sect. Porri</taxon>
    </lineage>
</organism>
<sequence length="479" mass="53125">MSTRDSVDSKLHECRVEDYDGSKDAMSKETTHENGYEANTPAERKLVRKIDLFLLPCIWIVYLLSYMDRSNLANARVAGMGTDLEIDDRRYYLCVVAFQIGYVIAEIPCNMILSRSRPSIFIPVIMVLWGSVCAIMACAQTWQQLVGLRFLLGVAEAGFSPAVMFIVSSWYRRGEQSKRFLAFHSAGIFSGAVGSILAGAITGGLDGSQGIEGWRWLYIVEGVITVAAAFPVPFILLDYPLTSKRLSEEERALAYDRLVADGITSRNDDEFTITHTQALRMAFSNWRLYPLMSGYMIIIGNMTLSNFYPTFVMSFGYNKKDAQYMTAPLYGTALVVAIIACVIADKVPRWRAIFTMTVLLVFGTVFCALTSVITAPIPRYVFLCFINTAIWCGNPLALSYTSTVLGLVQPEVRAISLASINGAANLAQLYATEIITVSKPPVATMGFQVFAGLFAIGALIYLACFFIYQKWPYKSAQRA</sequence>
<feature type="transmembrane region" description="Helical" evidence="6">
    <location>
        <begin position="352"/>
        <end position="374"/>
    </location>
</feature>
<feature type="transmembrane region" description="Helical" evidence="6">
    <location>
        <begin position="443"/>
        <end position="468"/>
    </location>
</feature>
<dbReference type="InterPro" id="IPR036259">
    <property type="entry name" value="MFS_trans_sf"/>
</dbReference>
<feature type="transmembrane region" description="Helical" evidence="6">
    <location>
        <begin position="180"/>
        <end position="204"/>
    </location>
</feature>
<name>A0ABR3UDP1_9PLEO</name>
<gene>
    <name evidence="8" type="ORF">ACET3X_007891</name>
</gene>
<keyword evidence="2" id="KW-0813">Transport</keyword>
<feature type="transmembrane region" description="Helical" evidence="6">
    <location>
        <begin position="120"/>
        <end position="142"/>
    </location>
</feature>
<feature type="transmembrane region" description="Helical" evidence="6">
    <location>
        <begin position="328"/>
        <end position="345"/>
    </location>
</feature>
<dbReference type="GeneID" id="96088213"/>
<dbReference type="PANTHER" id="PTHR43791">
    <property type="entry name" value="PERMEASE-RELATED"/>
    <property type="match status" value="1"/>
</dbReference>
<dbReference type="PROSITE" id="PS50850">
    <property type="entry name" value="MFS"/>
    <property type="match status" value="1"/>
</dbReference>
<protein>
    <recommendedName>
        <fullName evidence="7">Major facilitator superfamily (MFS) profile domain-containing protein</fullName>
    </recommendedName>
</protein>
<dbReference type="InterPro" id="IPR011701">
    <property type="entry name" value="MFS"/>
</dbReference>
<keyword evidence="9" id="KW-1185">Reference proteome</keyword>
<proteinExistence type="predicted"/>
<accession>A0ABR3UDP1</accession>
<dbReference type="RefSeq" id="XP_069305054.1">
    <property type="nucleotide sequence ID" value="XM_069454087.1"/>
</dbReference>
<feature type="transmembrane region" description="Helical" evidence="6">
    <location>
        <begin position="380"/>
        <end position="400"/>
    </location>
</feature>
<evidence type="ECO:0000259" key="7">
    <source>
        <dbReference type="PROSITE" id="PS50850"/>
    </source>
</evidence>
<evidence type="ECO:0000256" key="2">
    <source>
        <dbReference type="ARBA" id="ARBA00022448"/>
    </source>
</evidence>
<evidence type="ECO:0000256" key="5">
    <source>
        <dbReference type="ARBA" id="ARBA00023136"/>
    </source>
</evidence>
<feature type="transmembrane region" description="Helical" evidence="6">
    <location>
        <begin position="216"/>
        <end position="237"/>
    </location>
</feature>
<comment type="subcellular location">
    <subcellularLocation>
        <location evidence="1">Membrane</location>
        <topology evidence="1">Multi-pass membrane protein</topology>
    </subcellularLocation>
</comment>
<comment type="caution">
    <text evidence="8">The sequence shown here is derived from an EMBL/GenBank/DDBJ whole genome shotgun (WGS) entry which is preliminary data.</text>
</comment>
<evidence type="ECO:0000256" key="1">
    <source>
        <dbReference type="ARBA" id="ARBA00004141"/>
    </source>
</evidence>
<feature type="transmembrane region" description="Helical" evidence="6">
    <location>
        <begin position="90"/>
        <end position="113"/>
    </location>
</feature>
<feature type="transmembrane region" description="Helical" evidence="6">
    <location>
        <begin position="412"/>
        <end position="431"/>
    </location>
</feature>
<feature type="transmembrane region" description="Helical" evidence="6">
    <location>
        <begin position="50"/>
        <end position="67"/>
    </location>
</feature>
<keyword evidence="4 6" id="KW-1133">Transmembrane helix</keyword>
<feature type="domain" description="Major facilitator superfamily (MFS) profile" evidence="7">
    <location>
        <begin position="54"/>
        <end position="472"/>
    </location>
</feature>
<reference evidence="8 9" key="1">
    <citation type="submission" date="2024-09" db="EMBL/GenBank/DDBJ databases">
        <title>T2T genomes of carrot and Alternaria dauci and their utility for understanding host-pathogen interaction during carrot leaf blight disease.</title>
        <authorList>
            <person name="Liu W."/>
            <person name="Xu S."/>
            <person name="Ou C."/>
            <person name="Liu X."/>
            <person name="Zhuang F."/>
            <person name="Deng X.W."/>
        </authorList>
    </citation>
    <scope>NUCLEOTIDE SEQUENCE [LARGE SCALE GENOMIC DNA]</scope>
    <source>
        <strain evidence="8 9">A2016</strain>
    </source>
</reference>
<dbReference type="PANTHER" id="PTHR43791:SF38">
    <property type="entry name" value="MAJOR FACILITATOR SUPERFAMILY (MFS) PROFILE DOMAIN-CONTAINING PROTEIN"/>
    <property type="match status" value="1"/>
</dbReference>
<evidence type="ECO:0000256" key="3">
    <source>
        <dbReference type="ARBA" id="ARBA00022692"/>
    </source>
</evidence>
<evidence type="ECO:0000256" key="4">
    <source>
        <dbReference type="ARBA" id="ARBA00022989"/>
    </source>
</evidence>
<dbReference type="Gene3D" id="1.20.1250.20">
    <property type="entry name" value="MFS general substrate transporter like domains"/>
    <property type="match status" value="2"/>
</dbReference>
<keyword evidence="3 6" id="KW-0812">Transmembrane</keyword>
<dbReference type="Pfam" id="PF07690">
    <property type="entry name" value="MFS_1"/>
    <property type="match status" value="1"/>
</dbReference>
<keyword evidence="5 6" id="KW-0472">Membrane</keyword>
<dbReference type="Proteomes" id="UP001578633">
    <property type="component" value="Chromosome 7"/>
</dbReference>
<feature type="transmembrane region" description="Helical" evidence="6">
    <location>
        <begin position="148"/>
        <end position="168"/>
    </location>
</feature>
<evidence type="ECO:0000256" key="6">
    <source>
        <dbReference type="SAM" id="Phobius"/>
    </source>
</evidence>
<evidence type="ECO:0000313" key="8">
    <source>
        <dbReference type="EMBL" id="KAL1794470.1"/>
    </source>
</evidence>
<dbReference type="SUPFAM" id="SSF103473">
    <property type="entry name" value="MFS general substrate transporter"/>
    <property type="match status" value="1"/>
</dbReference>